<dbReference type="AlphaFoldDB" id="S0G0L2"/>
<dbReference type="PROSITE" id="PS51257">
    <property type="entry name" value="PROKAR_LIPOPROTEIN"/>
    <property type="match status" value="1"/>
</dbReference>
<feature type="signal peptide" evidence="2">
    <location>
        <begin position="1"/>
        <end position="19"/>
    </location>
</feature>
<evidence type="ECO:0000256" key="1">
    <source>
        <dbReference type="ARBA" id="ARBA00022729"/>
    </source>
</evidence>
<protein>
    <recommendedName>
        <fullName evidence="5">DUF4292 domain-containing protein</fullName>
    </recommendedName>
</protein>
<proteinExistence type="predicted"/>
<dbReference type="SUPFAM" id="SSF89392">
    <property type="entry name" value="Prokaryotic lipoproteins and lipoprotein localization factors"/>
    <property type="match status" value="1"/>
</dbReference>
<dbReference type="RefSeq" id="WP_006968170.1">
    <property type="nucleotide sequence ID" value="NZ_APJX01000012.1"/>
</dbReference>
<evidence type="ECO:0000313" key="3">
    <source>
        <dbReference type="EMBL" id="EMS77732.1"/>
    </source>
</evidence>
<sequence length="252" mass="28369">MKSLCALFFVCLLSFACLSGCGIPRPQTDPALDAQAHECAEKISNLNQEIVTSKGTGHLRVASNNGVQTFQMAWAAQSPDRVRLTFTALASPVETIVADGKTVTFVSHTGRHKPHTTTSSDPDLESFTGVPLKLSDLIRVLLGQIPIQRFSDAWFSSEDRLQIQLHKKFTTQFQELLLASDQPLHALRLKNRQDEIRYEIQYHEFDRMDHRQIPVDLTIADGKGQQVRIFITRFWPDIPVKESVFQLTPDGL</sequence>
<keyword evidence="1 2" id="KW-0732">Signal</keyword>
<name>S0G0L2_9BACT</name>
<dbReference type="OrthoDB" id="5421145at2"/>
<dbReference type="Proteomes" id="UP000014216">
    <property type="component" value="Unassembled WGS sequence"/>
</dbReference>
<organism evidence="3 4">
    <name type="scientific">Desulfotignum phosphitoxidans DSM 13687</name>
    <dbReference type="NCBI Taxonomy" id="1286635"/>
    <lineage>
        <taxon>Bacteria</taxon>
        <taxon>Pseudomonadati</taxon>
        <taxon>Thermodesulfobacteriota</taxon>
        <taxon>Desulfobacteria</taxon>
        <taxon>Desulfobacterales</taxon>
        <taxon>Desulfobacteraceae</taxon>
        <taxon>Desulfotignum</taxon>
    </lineage>
</organism>
<keyword evidence="4" id="KW-1185">Reference proteome</keyword>
<evidence type="ECO:0008006" key="5">
    <source>
        <dbReference type="Google" id="ProtNLM"/>
    </source>
</evidence>
<accession>S0G0L2</accession>
<evidence type="ECO:0000256" key="2">
    <source>
        <dbReference type="SAM" id="SignalP"/>
    </source>
</evidence>
<reference evidence="3 4" key="1">
    <citation type="journal article" date="2013" name="Genome Announc.">
        <title>Draft Genome Sequence of Desulfotignum phosphitoxidans DSM 13687 Strain FiPS-3.</title>
        <authorList>
            <person name="Poehlein A."/>
            <person name="Daniel R."/>
            <person name="Simeonova D.D."/>
        </authorList>
    </citation>
    <scope>NUCLEOTIDE SEQUENCE [LARGE SCALE GENOMIC DNA]</scope>
    <source>
        <strain evidence="3 4">DSM 13687</strain>
    </source>
</reference>
<comment type="caution">
    <text evidence="3">The sequence shown here is derived from an EMBL/GenBank/DDBJ whole genome shotgun (WGS) entry which is preliminary data.</text>
</comment>
<gene>
    <name evidence="3" type="ORF">Dpo_12c00100</name>
</gene>
<feature type="chain" id="PRO_5004497484" description="DUF4292 domain-containing protein" evidence="2">
    <location>
        <begin position="20"/>
        <end position="252"/>
    </location>
</feature>
<dbReference type="EMBL" id="APJX01000012">
    <property type="protein sequence ID" value="EMS77732.1"/>
    <property type="molecule type" value="Genomic_DNA"/>
</dbReference>
<dbReference type="Gene3D" id="2.50.20.10">
    <property type="entry name" value="Lipoprotein localisation LolA/LolB/LppX"/>
    <property type="match status" value="1"/>
</dbReference>
<dbReference type="InterPro" id="IPR029046">
    <property type="entry name" value="LolA/LolB/LppX"/>
</dbReference>
<evidence type="ECO:0000313" key="4">
    <source>
        <dbReference type="Proteomes" id="UP000014216"/>
    </source>
</evidence>